<dbReference type="OrthoDB" id="9808686at2"/>
<feature type="transmembrane region" description="Helical" evidence="8">
    <location>
        <begin position="282"/>
        <end position="300"/>
    </location>
</feature>
<dbReference type="STRING" id="1760988.SAMN02949497_0481"/>
<protein>
    <submittedName>
        <fullName evidence="10">ABC-2 type transport system permease protein</fullName>
    </submittedName>
</protein>
<evidence type="ECO:0000256" key="4">
    <source>
        <dbReference type="ARBA" id="ARBA00022475"/>
    </source>
</evidence>
<evidence type="ECO:0000313" key="11">
    <source>
        <dbReference type="Proteomes" id="UP000192923"/>
    </source>
</evidence>
<keyword evidence="7 8" id="KW-0472">Membrane</keyword>
<reference evidence="10 11" key="1">
    <citation type="submission" date="2016-12" db="EMBL/GenBank/DDBJ databases">
        <authorList>
            <person name="Song W.-J."/>
            <person name="Kurnit D.M."/>
        </authorList>
    </citation>
    <scope>NUCLEOTIDE SEQUENCE [LARGE SCALE GENOMIC DNA]</scope>
    <source>
        <strain evidence="10 11">175</strain>
    </source>
</reference>
<dbReference type="PANTHER" id="PTHR30294">
    <property type="entry name" value="MEMBRANE COMPONENT OF ABC TRANSPORTER YHHJ-RELATED"/>
    <property type="match status" value="1"/>
</dbReference>
<evidence type="ECO:0000313" key="10">
    <source>
        <dbReference type="EMBL" id="SMF97452.1"/>
    </source>
</evidence>
<dbReference type="PROSITE" id="PS51012">
    <property type="entry name" value="ABC_TM2"/>
    <property type="match status" value="1"/>
</dbReference>
<dbReference type="InterPro" id="IPR047817">
    <property type="entry name" value="ABC2_TM_bact-type"/>
</dbReference>
<dbReference type="RefSeq" id="WP_085216485.1">
    <property type="nucleotide sequence ID" value="NZ_FXAM01000002.1"/>
</dbReference>
<feature type="transmembrane region" description="Helical" evidence="8">
    <location>
        <begin position="216"/>
        <end position="245"/>
    </location>
</feature>
<dbReference type="PANTHER" id="PTHR30294:SF44">
    <property type="entry name" value="MULTIDRUG ABC TRANSPORTER PERMEASE YBHR-RELATED"/>
    <property type="match status" value="1"/>
</dbReference>
<dbReference type="EMBL" id="FXAM01000002">
    <property type="protein sequence ID" value="SMF97452.1"/>
    <property type="molecule type" value="Genomic_DNA"/>
</dbReference>
<proteinExistence type="inferred from homology"/>
<evidence type="ECO:0000259" key="9">
    <source>
        <dbReference type="PROSITE" id="PS51012"/>
    </source>
</evidence>
<evidence type="ECO:0000256" key="5">
    <source>
        <dbReference type="ARBA" id="ARBA00022692"/>
    </source>
</evidence>
<evidence type="ECO:0000256" key="3">
    <source>
        <dbReference type="ARBA" id="ARBA00022448"/>
    </source>
</evidence>
<dbReference type="InterPro" id="IPR051449">
    <property type="entry name" value="ABC-2_transporter_component"/>
</dbReference>
<feature type="domain" description="ABC transmembrane type-2" evidence="9">
    <location>
        <begin position="136"/>
        <end position="364"/>
    </location>
</feature>
<feature type="transmembrane region" description="Helical" evidence="8">
    <location>
        <begin position="251"/>
        <end position="270"/>
    </location>
</feature>
<dbReference type="Proteomes" id="UP000192923">
    <property type="component" value="Unassembled WGS sequence"/>
</dbReference>
<keyword evidence="4" id="KW-1003">Cell membrane</keyword>
<dbReference type="Gene3D" id="3.40.1710.10">
    <property type="entry name" value="abc type-2 transporter like domain"/>
    <property type="match status" value="1"/>
</dbReference>
<keyword evidence="3" id="KW-0813">Transport</keyword>
<accession>A0A1Y6DAX2</accession>
<organism evidence="10 11">
    <name type="scientific">Methylomagnum ishizawai</name>
    <dbReference type="NCBI Taxonomy" id="1760988"/>
    <lineage>
        <taxon>Bacteria</taxon>
        <taxon>Pseudomonadati</taxon>
        <taxon>Pseudomonadota</taxon>
        <taxon>Gammaproteobacteria</taxon>
        <taxon>Methylococcales</taxon>
        <taxon>Methylococcaceae</taxon>
        <taxon>Methylomagnum</taxon>
    </lineage>
</organism>
<feature type="transmembrane region" description="Helical" evidence="8">
    <location>
        <begin position="339"/>
        <end position="361"/>
    </location>
</feature>
<dbReference type="InterPro" id="IPR013525">
    <property type="entry name" value="ABC2_TM"/>
</dbReference>
<evidence type="ECO:0000256" key="7">
    <source>
        <dbReference type="ARBA" id="ARBA00023136"/>
    </source>
</evidence>
<keyword evidence="5 8" id="KW-0812">Transmembrane</keyword>
<dbReference type="Pfam" id="PF12698">
    <property type="entry name" value="ABC2_membrane_3"/>
    <property type="match status" value="1"/>
</dbReference>
<keyword evidence="11" id="KW-1185">Reference proteome</keyword>
<name>A0A1Y6DAX2_9GAMM</name>
<comment type="subcellular location">
    <subcellularLocation>
        <location evidence="1">Cell membrane</location>
        <topology evidence="1">Multi-pass membrane protein</topology>
    </subcellularLocation>
</comment>
<evidence type="ECO:0000256" key="2">
    <source>
        <dbReference type="ARBA" id="ARBA00007783"/>
    </source>
</evidence>
<evidence type="ECO:0000256" key="8">
    <source>
        <dbReference type="SAM" id="Phobius"/>
    </source>
</evidence>
<evidence type="ECO:0000256" key="1">
    <source>
        <dbReference type="ARBA" id="ARBA00004651"/>
    </source>
</evidence>
<dbReference type="AlphaFoldDB" id="A0A1Y6DAX2"/>
<evidence type="ECO:0000256" key="6">
    <source>
        <dbReference type="ARBA" id="ARBA00022989"/>
    </source>
</evidence>
<gene>
    <name evidence="10" type="ORF">SAMN02949497_0481</name>
</gene>
<dbReference type="GO" id="GO:0140359">
    <property type="term" value="F:ABC-type transporter activity"/>
    <property type="evidence" value="ECO:0007669"/>
    <property type="project" value="InterPro"/>
</dbReference>
<comment type="similarity">
    <text evidence="2">Belongs to the ABC-2 integral membrane protein family.</text>
</comment>
<keyword evidence="6 8" id="KW-1133">Transmembrane helix</keyword>
<sequence>MALLSPRLRAQIVKELLSVLRDPKSRAVLTIPPLFQLLIFSFAATLELKHVDIAVYNRDAGRWGYELTARVGAAGFVRAVRPVHSANQIRDVIDRREAIAALVIPEDFSRDIAARRPARVQVILDGRRANAAQILLGYLNAIVTGLDAESSLDTGHVAVRHGFNPNLIYRWFIVPSLGGVLVMFVTLLVTALSIARERELGTFDQLLVSPCTPAEIIVAKIVPALLIGTLLGLFMAAAGVFGFGVPFTGSFPLLFASLLLFIVSIVGIGLMISSICATQQQAILGTFAVGVPAVLVSGFATPVENMPEVLQWLAEAIPLKHYLIILQGSFLKALPPAEVFAHAWPMAVIAVATLSTATLFVRGKLQ</sequence>
<dbReference type="GO" id="GO:0005886">
    <property type="term" value="C:plasma membrane"/>
    <property type="evidence" value="ECO:0007669"/>
    <property type="project" value="UniProtKB-SubCell"/>
</dbReference>
<feature type="transmembrane region" description="Helical" evidence="8">
    <location>
        <begin position="168"/>
        <end position="195"/>
    </location>
</feature>